<feature type="compositionally biased region" description="Polar residues" evidence="1">
    <location>
        <begin position="92"/>
        <end position="101"/>
    </location>
</feature>
<keyword evidence="2" id="KW-1133">Transmembrane helix</keyword>
<feature type="compositionally biased region" description="Polar residues" evidence="1">
    <location>
        <begin position="1"/>
        <end position="11"/>
    </location>
</feature>
<evidence type="ECO:0000313" key="3">
    <source>
        <dbReference type="EMBL" id="CCX34496.1"/>
    </source>
</evidence>
<feature type="compositionally biased region" description="Low complexity" evidence="1">
    <location>
        <begin position="12"/>
        <end position="36"/>
    </location>
</feature>
<dbReference type="AlphaFoldDB" id="U4LQN9"/>
<dbReference type="OMA" id="PARRMIQ"/>
<dbReference type="OrthoDB" id="5378828at2759"/>
<reference evidence="3 4" key="1">
    <citation type="journal article" date="2013" name="PLoS Genet.">
        <title>The genome and development-dependent transcriptomes of Pyronema confluens: a window into fungal evolution.</title>
        <authorList>
            <person name="Traeger S."/>
            <person name="Altegoer F."/>
            <person name="Freitag M."/>
            <person name="Gabaldon T."/>
            <person name="Kempken F."/>
            <person name="Kumar A."/>
            <person name="Marcet-Houben M."/>
            <person name="Poggeler S."/>
            <person name="Stajich J.E."/>
            <person name="Nowrousian M."/>
        </authorList>
    </citation>
    <scope>NUCLEOTIDE SEQUENCE [LARGE SCALE GENOMIC DNA]</scope>
    <source>
        <strain evidence="4">CBS 100304</strain>
        <tissue evidence="3">Vegetative mycelium</tissue>
    </source>
</reference>
<proteinExistence type="predicted"/>
<keyword evidence="2" id="KW-0812">Transmembrane</keyword>
<feature type="transmembrane region" description="Helical" evidence="2">
    <location>
        <begin position="147"/>
        <end position="168"/>
    </location>
</feature>
<evidence type="ECO:0000256" key="2">
    <source>
        <dbReference type="SAM" id="Phobius"/>
    </source>
</evidence>
<evidence type="ECO:0000313" key="4">
    <source>
        <dbReference type="Proteomes" id="UP000018144"/>
    </source>
</evidence>
<keyword evidence="2" id="KW-0472">Membrane</keyword>
<protein>
    <submittedName>
        <fullName evidence="3">Uncharacterized protein</fullName>
    </submittedName>
</protein>
<gene>
    <name evidence="3" type="ORF">PCON_03760</name>
</gene>
<feature type="region of interest" description="Disordered" evidence="1">
    <location>
        <begin position="1"/>
        <end position="57"/>
    </location>
</feature>
<dbReference type="Proteomes" id="UP000018144">
    <property type="component" value="Unassembled WGS sequence"/>
</dbReference>
<feature type="compositionally biased region" description="Polar residues" evidence="1">
    <location>
        <begin position="38"/>
        <end position="47"/>
    </location>
</feature>
<sequence length="180" mass="19729">MTPPQSNNPFRSSMLPSSSSSTSLDPPSPDSLSPPLQKTPSTSTTIYEDQDRPSSDITTSHTIAASMESLPTLARPIKDQLDKEIVITIHPTTADSSQLQEPQPCLKQPGRPSMQVPRCSMQVEECGMWPARRMIQKQQRDKKRMWIWIKIGIAILILAAAVAVGLGISKAVKDGRQPKA</sequence>
<accession>U4LQN9</accession>
<keyword evidence="4" id="KW-1185">Reference proteome</keyword>
<dbReference type="EMBL" id="HF936539">
    <property type="protein sequence ID" value="CCX34496.1"/>
    <property type="molecule type" value="Genomic_DNA"/>
</dbReference>
<feature type="region of interest" description="Disordered" evidence="1">
    <location>
        <begin position="92"/>
        <end position="115"/>
    </location>
</feature>
<name>U4LQN9_PYROM</name>
<organism evidence="3 4">
    <name type="scientific">Pyronema omphalodes (strain CBS 100304)</name>
    <name type="common">Pyronema confluens</name>
    <dbReference type="NCBI Taxonomy" id="1076935"/>
    <lineage>
        <taxon>Eukaryota</taxon>
        <taxon>Fungi</taxon>
        <taxon>Dikarya</taxon>
        <taxon>Ascomycota</taxon>
        <taxon>Pezizomycotina</taxon>
        <taxon>Pezizomycetes</taxon>
        <taxon>Pezizales</taxon>
        <taxon>Pyronemataceae</taxon>
        <taxon>Pyronema</taxon>
    </lineage>
</organism>
<evidence type="ECO:0000256" key="1">
    <source>
        <dbReference type="SAM" id="MobiDB-lite"/>
    </source>
</evidence>